<comment type="subcellular location">
    <subcellularLocation>
        <location evidence="1">Nucleus</location>
    </subcellularLocation>
</comment>
<evidence type="ECO:0000256" key="6">
    <source>
        <dbReference type="SAM" id="MobiDB-lite"/>
    </source>
</evidence>
<keyword evidence="4" id="KW-0040">ANK repeat</keyword>
<evidence type="ECO:0000256" key="1">
    <source>
        <dbReference type="ARBA" id="ARBA00004123"/>
    </source>
</evidence>
<keyword evidence="5" id="KW-0539">Nucleus</keyword>
<evidence type="ECO:0000313" key="8">
    <source>
        <dbReference type="Proteomes" id="UP000774617"/>
    </source>
</evidence>
<dbReference type="EMBL" id="JAGTJR010000001">
    <property type="protein sequence ID" value="KAH7065317.1"/>
    <property type="molecule type" value="Genomic_DNA"/>
</dbReference>
<feature type="compositionally biased region" description="Basic and acidic residues" evidence="6">
    <location>
        <begin position="13"/>
        <end position="23"/>
    </location>
</feature>
<feature type="region of interest" description="Disordered" evidence="6">
    <location>
        <begin position="170"/>
        <end position="203"/>
    </location>
</feature>
<organism evidence="7 8">
    <name type="scientific">Macrophomina phaseolina</name>
    <dbReference type="NCBI Taxonomy" id="35725"/>
    <lineage>
        <taxon>Eukaryota</taxon>
        <taxon>Fungi</taxon>
        <taxon>Dikarya</taxon>
        <taxon>Ascomycota</taxon>
        <taxon>Pezizomycotina</taxon>
        <taxon>Dothideomycetes</taxon>
        <taxon>Dothideomycetes incertae sedis</taxon>
        <taxon>Botryosphaeriales</taxon>
        <taxon>Botryosphaeriaceae</taxon>
        <taxon>Macrophomina</taxon>
    </lineage>
</organism>
<keyword evidence="2" id="KW-0597">Phosphoprotein</keyword>
<reference evidence="7 8" key="1">
    <citation type="journal article" date="2021" name="Nat. Commun.">
        <title>Genetic determinants of endophytism in the Arabidopsis root mycobiome.</title>
        <authorList>
            <person name="Mesny F."/>
            <person name="Miyauchi S."/>
            <person name="Thiergart T."/>
            <person name="Pickel B."/>
            <person name="Atanasova L."/>
            <person name="Karlsson M."/>
            <person name="Huettel B."/>
            <person name="Barry K.W."/>
            <person name="Haridas S."/>
            <person name="Chen C."/>
            <person name="Bauer D."/>
            <person name="Andreopoulos W."/>
            <person name="Pangilinan J."/>
            <person name="LaButti K."/>
            <person name="Riley R."/>
            <person name="Lipzen A."/>
            <person name="Clum A."/>
            <person name="Drula E."/>
            <person name="Henrissat B."/>
            <person name="Kohler A."/>
            <person name="Grigoriev I.V."/>
            <person name="Martin F.M."/>
            <person name="Hacquard S."/>
        </authorList>
    </citation>
    <scope>NUCLEOTIDE SEQUENCE [LARGE SCALE GENOMIC DNA]</scope>
    <source>
        <strain evidence="7 8">MPI-SDFR-AT-0080</strain>
    </source>
</reference>
<sequence length="334" mass="39767">MASPDTEPPVQAHKSDEYRDARPTKFKFKKRSRNDDDYGSSRRHKRGREDEGYTRRRHHHRRHHNSRHMSSSATANDDPSAYDDTYTATTRSDQYMDPDTAFRESLFDALADDEGAAYWEGVYGQPIHTYPNEYQTPTGELERMSEDEYAEYVRRKMWEKSHQHILEERERMEKERQKRKAEEKAQRERTRRMHEDHDSFQRSVEASLKRGEERKAKKKWKEVWASYLKRWEDIAAGAADKDLGVDDLLPWPVESGKAKHVSKEEVEHFFRSVPMADDDFTAQLKTERVRWHPDKIQQRFGERGISETHMKAVTAVFQVIDRMWSEMRDKKSRA</sequence>
<feature type="region of interest" description="Disordered" evidence="6">
    <location>
        <begin position="1"/>
        <end position="97"/>
    </location>
</feature>
<evidence type="ECO:0000313" key="7">
    <source>
        <dbReference type="EMBL" id="KAH7065317.1"/>
    </source>
</evidence>
<comment type="caution">
    <text evidence="7">The sequence shown here is derived from an EMBL/GenBank/DDBJ whole genome shotgun (WGS) entry which is preliminary data.</text>
</comment>
<evidence type="ECO:0000256" key="3">
    <source>
        <dbReference type="ARBA" id="ARBA00022737"/>
    </source>
</evidence>
<dbReference type="InterPro" id="IPR038753">
    <property type="entry name" value="NFKBIL1"/>
</dbReference>
<protein>
    <submittedName>
        <fullName evidence="7">Uncharacterized protein</fullName>
    </submittedName>
</protein>
<dbReference type="PANTHER" id="PTHR15263">
    <property type="entry name" value="I-KAPPA-B-LIKE PROTEIN IKBL"/>
    <property type="match status" value="1"/>
</dbReference>
<feature type="compositionally biased region" description="Basic and acidic residues" evidence="6">
    <location>
        <begin position="170"/>
        <end position="200"/>
    </location>
</feature>
<keyword evidence="8" id="KW-1185">Reference proteome</keyword>
<evidence type="ECO:0000256" key="4">
    <source>
        <dbReference type="ARBA" id="ARBA00023043"/>
    </source>
</evidence>
<proteinExistence type="predicted"/>
<dbReference type="Proteomes" id="UP000774617">
    <property type="component" value="Unassembled WGS sequence"/>
</dbReference>
<evidence type="ECO:0000256" key="2">
    <source>
        <dbReference type="ARBA" id="ARBA00022553"/>
    </source>
</evidence>
<accession>A0ABQ8GVN5</accession>
<evidence type="ECO:0000256" key="5">
    <source>
        <dbReference type="ARBA" id="ARBA00023242"/>
    </source>
</evidence>
<gene>
    <name evidence="7" type="ORF">B0J12DRAFT_30866</name>
</gene>
<name>A0ABQ8GVN5_9PEZI</name>
<feature type="compositionally biased region" description="Basic residues" evidence="6">
    <location>
        <begin position="55"/>
        <end position="67"/>
    </location>
</feature>
<keyword evidence="3" id="KW-0677">Repeat</keyword>
<dbReference type="PANTHER" id="PTHR15263:SF1">
    <property type="entry name" value="NF-KAPPA-B INHIBITOR-LIKE PROTEIN 1"/>
    <property type="match status" value="1"/>
</dbReference>